<keyword evidence="11" id="KW-0406">Ion transport</keyword>
<dbReference type="STRING" id="388280.SAMN04488057_104446"/>
<comment type="subcellular location">
    <subcellularLocation>
        <location evidence="1">Cell membrane</location>
        <topology evidence="1">Multi-pass membrane protein</topology>
    </subcellularLocation>
</comment>
<feature type="transmembrane region" description="Helical" evidence="13">
    <location>
        <begin position="220"/>
        <end position="238"/>
    </location>
</feature>
<feature type="transmembrane region" description="Helical" evidence="13">
    <location>
        <begin position="458"/>
        <end position="481"/>
    </location>
</feature>
<evidence type="ECO:0000256" key="6">
    <source>
        <dbReference type="ARBA" id="ARBA00022692"/>
    </source>
</evidence>
<dbReference type="PRINTS" id="PR00119">
    <property type="entry name" value="CATATPASE"/>
</dbReference>
<dbReference type="RefSeq" id="WP_073094192.1">
    <property type="nucleotide sequence ID" value="NZ_FRCY01000004.1"/>
</dbReference>
<feature type="transmembrane region" description="Helical" evidence="13">
    <location>
        <begin position="279"/>
        <end position="296"/>
    </location>
</feature>
<evidence type="ECO:0000256" key="9">
    <source>
        <dbReference type="ARBA" id="ARBA00022967"/>
    </source>
</evidence>
<dbReference type="InterPro" id="IPR036163">
    <property type="entry name" value="HMA_dom_sf"/>
</dbReference>
<proteinExistence type="inferred from homology"/>
<name>A0A1M7MRH6_9BACT</name>
<dbReference type="SUPFAM" id="SSF55008">
    <property type="entry name" value="HMA, heavy metal-associated domain"/>
    <property type="match status" value="1"/>
</dbReference>
<dbReference type="Proteomes" id="UP000184513">
    <property type="component" value="Unassembled WGS sequence"/>
</dbReference>
<evidence type="ECO:0000256" key="4">
    <source>
        <dbReference type="ARBA" id="ARBA00022475"/>
    </source>
</evidence>
<gene>
    <name evidence="15" type="ORF">SAMN04488057_104446</name>
</gene>
<dbReference type="Pfam" id="PF12156">
    <property type="entry name" value="ATPase-cat_bd"/>
    <property type="match status" value="1"/>
</dbReference>
<sequence>MENTATEKKKQQQESCYHCGEPCDRDVLHFDKKNFCCSGCKTVYSVLSENDLCDYYALADSPGQSQKSQSSRNNRFDYLSDREVIDKLIDYQDKEETHITFFVPMIHCASCIWLLENLYRLHPGIISSRVDFVKKKVQVKYRQERIELRALVALMARIGYEPRINLSDLGAERKPKADRRLIYKLAVAGFCFGNMMFFSLPEYFSEARLLGKGFTNLFRYLNVLLSLPVFFFAATDYYRSAWMALKNRTVNMDVPIAMGIVTLFVYSLFEIFLLGQEGYLDSLGGLLFFLLLGKWYQQKTFDTLSFDRDYTAYFPVAVTRMKKDQEEVVPLTRVRVGDIIRVRNEELVPADSVLLNEEAAIDYSFVTGEEVPVGIRKGTVIYAGGRQKGPAIELLVQKSPSQGYLTDLWNHAAFSKEQQKDSLASLANRISGKFTLTVLVIAFGALLYWSMYDLSMGIRAFTAVLIITCPCALAMSTPFTLGNIMRIFGRNGFYLKNSQVIEKIAAVDTLVFDKTGTLTSPALARIRYEGEKLSEETLGVLKAMVSYSVHPLSNRVNRWLGPVIPARLEQVQEIPGKGLIARYKSQRIVLGAASFLETQPKTIKNFRGNKVYLVVEGVHLGTFLIDSGIRKGMGKMLGDLKTRFALHLLSGDQDHERQFFEKEWGREMHMHFRQSPADKLARIQRLQQEGRQVLMVGDGLNDAGALRVSQVGIAVTDDISHFSPASDAILDGKRLGYLPKFLGFARSGRKVIKASFALSFTYNAVGIFFAVQGLVSPVLCAILMPLSSISVVVFTTMATNLLAYTRGLNHKSAATWK</sequence>
<dbReference type="InterPro" id="IPR008250">
    <property type="entry name" value="ATPase_P-typ_transduc_dom_A_sf"/>
</dbReference>
<dbReference type="GO" id="GO:0043682">
    <property type="term" value="F:P-type divalent copper transporter activity"/>
    <property type="evidence" value="ECO:0007669"/>
    <property type="project" value="TreeGrafter"/>
</dbReference>
<dbReference type="InterPro" id="IPR023214">
    <property type="entry name" value="HAD_sf"/>
</dbReference>
<feature type="transmembrane region" description="Helical" evidence="13">
    <location>
        <begin position="181"/>
        <end position="200"/>
    </location>
</feature>
<evidence type="ECO:0000313" key="15">
    <source>
        <dbReference type="EMBL" id="SHM93600.1"/>
    </source>
</evidence>
<dbReference type="GO" id="GO:0005886">
    <property type="term" value="C:plasma membrane"/>
    <property type="evidence" value="ECO:0007669"/>
    <property type="project" value="UniProtKB-SubCell"/>
</dbReference>
<dbReference type="InterPro" id="IPR006121">
    <property type="entry name" value="HMA_dom"/>
</dbReference>
<dbReference type="NCBIfam" id="TIGR01494">
    <property type="entry name" value="ATPase_P-type"/>
    <property type="match status" value="1"/>
</dbReference>
<feature type="transmembrane region" description="Helical" evidence="13">
    <location>
        <begin position="756"/>
        <end position="775"/>
    </location>
</feature>
<dbReference type="AlphaFoldDB" id="A0A1M7MRH6"/>
<dbReference type="Gene3D" id="3.30.70.100">
    <property type="match status" value="1"/>
</dbReference>
<dbReference type="GO" id="GO:0005524">
    <property type="term" value="F:ATP binding"/>
    <property type="evidence" value="ECO:0007669"/>
    <property type="project" value="InterPro"/>
</dbReference>
<keyword evidence="10 13" id="KW-1133">Transmembrane helix</keyword>
<dbReference type="PROSITE" id="PS00154">
    <property type="entry name" value="ATPASE_E1_E2"/>
    <property type="match status" value="1"/>
</dbReference>
<dbReference type="PANTHER" id="PTHR43520">
    <property type="entry name" value="ATP7, ISOFORM B"/>
    <property type="match status" value="1"/>
</dbReference>
<dbReference type="GO" id="GO:0016887">
    <property type="term" value="F:ATP hydrolysis activity"/>
    <property type="evidence" value="ECO:0007669"/>
    <property type="project" value="InterPro"/>
</dbReference>
<evidence type="ECO:0000256" key="8">
    <source>
        <dbReference type="ARBA" id="ARBA00022842"/>
    </source>
</evidence>
<dbReference type="InterPro" id="IPR021993">
    <property type="entry name" value="ATPase-cat-bd"/>
</dbReference>
<dbReference type="SUPFAM" id="SSF56784">
    <property type="entry name" value="HAD-like"/>
    <property type="match status" value="1"/>
</dbReference>
<keyword evidence="8" id="KW-0460">Magnesium</keyword>
<dbReference type="SUPFAM" id="SSF81653">
    <property type="entry name" value="Calcium ATPase, transduction domain A"/>
    <property type="match status" value="1"/>
</dbReference>
<dbReference type="CDD" id="cd00371">
    <property type="entry name" value="HMA"/>
    <property type="match status" value="1"/>
</dbReference>
<dbReference type="EMBL" id="FRCY01000004">
    <property type="protein sequence ID" value="SHM93600.1"/>
    <property type="molecule type" value="Genomic_DNA"/>
</dbReference>
<feature type="transmembrane region" description="Helical" evidence="13">
    <location>
        <begin position="250"/>
        <end position="273"/>
    </location>
</feature>
<dbReference type="InterPro" id="IPR036412">
    <property type="entry name" value="HAD-like_sf"/>
</dbReference>
<reference evidence="15 16" key="1">
    <citation type="submission" date="2016-11" db="EMBL/GenBank/DDBJ databases">
        <authorList>
            <person name="Jaros S."/>
            <person name="Januszkiewicz K."/>
            <person name="Wedrychowicz H."/>
        </authorList>
    </citation>
    <scope>NUCLEOTIDE SEQUENCE [LARGE SCALE GENOMIC DNA]</scope>
    <source>
        <strain evidence="15 16">CGMCC 1.6102</strain>
    </source>
</reference>
<accession>A0A1M7MRH6</accession>
<keyword evidence="16" id="KW-1185">Reference proteome</keyword>
<dbReference type="InterPro" id="IPR001757">
    <property type="entry name" value="P_typ_ATPase"/>
</dbReference>
<dbReference type="Pfam" id="PF00122">
    <property type="entry name" value="E1-E2_ATPase"/>
    <property type="match status" value="1"/>
</dbReference>
<evidence type="ECO:0000256" key="2">
    <source>
        <dbReference type="ARBA" id="ARBA00006024"/>
    </source>
</evidence>
<organism evidence="15 16">
    <name type="scientific">Cyclobacterium lianum</name>
    <dbReference type="NCBI Taxonomy" id="388280"/>
    <lineage>
        <taxon>Bacteria</taxon>
        <taxon>Pseudomonadati</taxon>
        <taxon>Bacteroidota</taxon>
        <taxon>Cytophagia</taxon>
        <taxon>Cytophagales</taxon>
        <taxon>Cyclobacteriaceae</taxon>
        <taxon>Cyclobacterium</taxon>
    </lineage>
</organism>
<keyword evidence="6 13" id="KW-0812">Transmembrane</keyword>
<feature type="transmembrane region" description="Helical" evidence="13">
    <location>
        <begin position="781"/>
        <end position="803"/>
    </location>
</feature>
<keyword evidence="12 13" id="KW-0472">Membrane</keyword>
<protein>
    <submittedName>
        <fullName evidence="15">Cu+-exporting ATPase</fullName>
    </submittedName>
</protein>
<dbReference type="Pfam" id="PF00403">
    <property type="entry name" value="HMA"/>
    <property type="match status" value="1"/>
</dbReference>
<keyword evidence="3" id="KW-0813">Transport</keyword>
<keyword evidence="9" id="KW-1278">Translocase</keyword>
<dbReference type="PROSITE" id="PS50846">
    <property type="entry name" value="HMA_2"/>
    <property type="match status" value="1"/>
</dbReference>
<dbReference type="GO" id="GO:0055070">
    <property type="term" value="P:copper ion homeostasis"/>
    <property type="evidence" value="ECO:0007669"/>
    <property type="project" value="TreeGrafter"/>
</dbReference>
<feature type="domain" description="HMA" evidence="14">
    <location>
        <begin position="97"/>
        <end position="163"/>
    </location>
</feature>
<keyword evidence="7" id="KW-0479">Metal-binding</keyword>
<evidence type="ECO:0000256" key="12">
    <source>
        <dbReference type="ARBA" id="ARBA00023136"/>
    </source>
</evidence>
<keyword evidence="4" id="KW-1003">Cell membrane</keyword>
<evidence type="ECO:0000256" key="13">
    <source>
        <dbReference type="SAM" id="Phobius"/>
    </source>
</evidence>
<dbReference type="PANTHER" id="PTHR43520:SF5">
    <property type="entry name" value="CATION-TRANSPORTING P-TYPE ATPASE-RELATED"/>
    <property type="match status" value="1"/>
</dbReference>
<evidence type="ECO:0000256" key="7">
    <source>
        <dbReference type="ARBA" id="ARBA00022723"/>
    </source>
</evidence>
<evidence type="ECO:0000259" key="14">
    <source>
        <dbReference type="PROSITE" id="PS50846"/>
    </source>
</evidence>
<keyword evidence="5" id="KW-0597">Phosphoprotein</keyword>
<evidence type="ECO:0000256" key="1">
    <source>
        <dbReference type="ARBA" id="ARBA00004651"/>
    </source>
</evidence>
<evidence type="ECO:0000256" key="11">
    <source>
        <dbReference type="ARBA" id="ARBA00023065"/>
    </source>
</evidence>
<dbReference type="Gene3D" id="2.70.150.10">
    <property type="entry name" value="Calcium-transporting ATPase, cytoplasmic transduction domain A"/>
    <property type="match status" value="1"/>
</dbReference>
<dbReference type="OrthoDB" id="1488806at2"/>
<evidence type="ECO:0000256" key="5">
    <source>
        <dbReference type="ARBA" id="ARBA00022553"/>
    </source>
</evidence>
<dbReference type="InterPro" id="IPR023298">
    <property type="entry name" value="ATPase_P-typ_TM_dom_sf"/>
</dbReference>
<dbReference type="InterPro" id="IPR018303">
    <property type="entry name" value="ATPase_P-typ_P_site"/>
</dbReference>
<dbReference type="GO" id="GO:0005507">
    <property type="term" value="F:copper ion binding"/>
    <property type="evidence" value="ECO:0007669"/>
    <property type="project" value="TreeGrafter"/>
</dbReference>
<evidence type="ECO:0000313" key="16">
    <source>
        <dbReference type="Proteomes" id="UP000184513"/>
    </source>
</evidence>
<dbReference type="InterPro" id="IPR023299">
    <property type="entry name" value="ATPase_P-typ_cyto_dom_N"/>
</dbReference>
<dbReference type="PRINTS" id="PR00943">
    <property type="entry name" value="CUATPASE"/>
</dbReference>
<feature type="transmembrane region" description="Helical" evidence="13">
    <location>
        <begin position="434"/>
        <end position="452"/>
    </location>
</feature>
<evidence type="ECO:0000256" key="10">
    <source>
        <dbReference type="ARBA" id="ARBA00022989"/>
    </source>
</evidence>
<dbReference type="SUPFAM" id="SSF81665">
    <property type="entry name" value="Calcium ATPase, transmembrane domain M"/>
    <property type="match status" value="1"/>
</dbReference>
<dbReference type="Gene3D" id="3.40.1110.10">
    <property type="entry name" value="Calcium-transporting ATPase, cytoplasmic domain N"/>
    <property type="match status" value="1"/>
</dbReference>
<dbReference type="InterPro" id="IPR059000">
    <property type="entry name" value="ATPase_P-type_domA"/>
</dbReference>
<evidence type="ECO:0000256" key="3">
    <source>
        <dbReference type="ARBA" id="ARBA00022448"/>
    </source>
</evidence>
<dbReference type="Gene3D" id="3.40.50.1000">
    <property type="entry name" value="HAD superfamily/HAD-like"/>
    <property type="match status" value="1"/>
</dbReference>
<dbReference type="Pfam" id="PF00702">
    <property type="entry name" value="Hydrolase"/>
    <property type="match status" value="1"/>
</dbReference>
<comment type="similarity">
    <text evidence="2">Belongs to the cation transport ATPase (P-type) (TC 3.A.3) family. Type IB subfamily.</text>
</comment>